<reference evidence="1 2" key="1">
    <citation type="submission" date="2020-10" db="EMBL/GenBank/DDBJ databases">
        <title>The Coptis chinensis genome and diversification of protoberbering-type alkaloids.</title>
        <authorList>
            <person name="Wang B."/>
            <person name="Shu S."/>
            <person name="Song C."/>
            <person name="Liu Y."/>
        </authorList>
    </citation>
    <scope>NUCLEOTIDE SEQUENCE [LARGE SCALE GENOMIC DNA]</scope>
    <source>
        <strain evidence="1">HL-2020</strain>
        <tissue evidence="1">Leaf</tissue>
    </source>
</reference>
<dbReference type="EMBL" id="JADFTS010000003">
    <property type="protein sequence ID" value="KAF9615420.1"/>
    <property type="molecule type" value="Genomic_DNA"/>
</dbReference>
<proteinExistence type="predicted"/>
<evidence type="ECO:0000313" key="2">
    <source>
        <dbReference type="Proteomes" id="UP000631114"/>
    </source>
</evidence>
<name>A0A835ICD8_9MAGN</name>
<accession>A0A835ICD8</accession>
<evidence type="ECO:0000313" key="1">
    <source>
        <dbReference type="EMBL" id="KAF9615420.1"/>
    </source>
</evidence>
<dbReference type="OrthoDB" id="5875390at2759"/>
<dbReference type="InterPro" id="IPR044830">
    <property type="entry name" value="HD-Zip_III"/>
</dbReference>
<gene>
    <name evidence="1" type="ORF">IFM89_023081</name>
</gene>
<sequence length="186" mass="20420">MKQQLINPSAMTTDLRCESVVQTFLHQQQQPTPQHPHTDINRPAGLLALTEKTLTEFLAKATGTAINWVQMPGMKVSHLPHQFSLLVNERIGTPVNARVTIEPMIVLGATASEFQLVILIFVYADLYKEVVPELSRSESDIGVAGELAYADNLLPAAPPIGLLSLLLLFQAEEALSQGLEQLHQYG</sequence>
<dbReference type="Proteomes" id="UP000631114">
    <property type="component" value="Unassembled WGS sequence"/>
</dbReference>
<organism evidence="1 2">
    <name type="scientific">Coptis chinensis</name>
    <dbReference type="NCBI Taxonomy" id="261450"/>
    <lineage>
        <taxon>Eukaryota</taxon>
        <taxon>Viridiplantae</taxon>
        <taxon>Streptophyta</taxon>
        <taxon>Embryophyta</taxon>
        <taxon>Tracheophyta</taxon>
        <taxon>Spermatophyta</taxon>
        <taxon>Magnoliopsida</taxon>
        <taxon>Ranunculales</taxon>
        <taxon>Ranunculaceae</taxon>
        <taxon>Coptidoideae</taxon>
        <taxon>Coptis</taxon>
    </lineage>
</organism>
<dbReference type="GO" id="GO:0003700">
    <property type="term" value="F:DNA-binding transcription factor activity"/>
    <property type="evidence" value="ECO:0007669"/>
    <property type="project" value="InterPro"/>
</dbReference>
<protein>
    <submittedName>
        <fullName evidence="1">Uncharacterized protein</fullName>
    </submittedName>
</protein>
<dbReference type="PANTHER" id="PTHR45950:SF7">
    <property type="entry name" value="HOMEOBOX-LEUCINE ZIPPER PROTEIN ATHB-14"/>
    <property type="match status" value="1"/>
</dbReference>
<comment type="caution">
    <text evidence="1">The sequence shown here is derived from an EMBL/GenBank/DDBJ whole genome shotgun (WGS) entry which is preliminary data.</text>
</comment>
<keyword evidence="2" id="KW-1185">Reference proteome</keyword>
<dbReference type="AlphaFoldDB" id="A0A835ICD8"/>
<dbReference type="PANTHER" id="PTHR45950">
    <property type="entry name" value="HOMEOBOX-LEUCINE ZIPPER PROTEIN ATHB-14"/>
    <property type="match status" value="1"/>
</dbReference>